<evidence type="ECO:0000256" key="3">
    <source>
        <dbReference type="SAM" id="SignalP"/>
    </source>
</evidence>
<gene>
    <name evidence="4" type="ORF">SAMN05421867_101292</name>
</gene>
<keyword evidence="2" id="KW-1133">Transmembrane helix</keyword>
<dbReference type="STRING" id="988821.SAMN05421867_101292"/>
<evidence type="ECO:0000256" key="1">
    <source>
        <dbReference type="SAM" id="MobiDB-lite"/>
    </source>
</evidence>
<keyword evidence="2" id="KW-0812">Transmembrane</keyword>
<feature type="region of interest" description="Disordered" evidence="1">
    <location>
        <begin position="34"/>
        <end position="71"/>
    </location>
</feature>
<feature type="signal peptide" evidence="3">
    <location>
        <begin position="1"/>
        <end position="33"/>
    </location>
</feature>
<proteinExistence type="predicted"/>
<dbReference type="AlphaFoldDB" id="A0A1I0VC06"/>
<protein>
    <recommendedName>
        <fullName evidence="6">DUF916 domain-containing protein</fullName>
    </recommendedName>
</protein>
<evidence type="ECO:0008006" key="6">
    <source>
        <dbReference type="Google" id="ProtNLM"/>
    </source>
</evidence>
<feature type="transmembrane region" description="Helical" evidence="2">
    <location>
        <begin position="320"/>
        <end position="342"/>
    </location>
</feature>
<reference evidence="4 5" key="1">
    <citation type="submission" date="2016-10" db="EMBL/GenBank/DDBJ databases">
        <authorList>
            <person name="de Groot N.N."/>
        </authorList>
    </citation>
    <scope>NUCLEOTIDE SEQUENCE [LARGE SCALE GENOMIC DNA]</scope>
    <source>
        <strain evidence="4 5">CGMCC 4.6945</strain>
    </source>
</reference>
<dbReference type="RefSeq" id="WP_090030039.1">
    <property type="nucleotide sequence ID" value="NZ_BONM01000013.1"/>
</dbReference>
<keyword evidence="2" id="KW-0472">Membrane</keyword>
<evidence type="ECO:0000256" key="2">
    <source>
        <dbReference type="SAM" id="Phobius"/>
    </source>
</evidence>
<evidence type="ECO:0000313" key="4">
    <source>
        <dbReference type="EMBL" id="SFA73583.1"/>
    </source>
</evidence>
<keyword evidence="3" id="KW-0732">Signal</keyword>
<dbReference type="Proteomes" id="UP000199012">
    <property type="component" value="Unassembled WGS sequence"/>
</dbReference>
<accession>A0A1I0VC06</accession>
<dbReference type="OrthoDB" id="4336304at2"/>
<feature type="chain" id="PRO_5039713072" description="DUF916 domain-containing protein" evidence="3">
    <location>
        <begin position="34"/>
        <end position="378"/>
    </location>
</feature>
<sequence length="378" mass="38810">MTRPRTRTRTGPRTLVVAGLVALQLLTAGAATATAGAAPEGVEEQAATAPDEGRRTTWTVRPAGADGPDGRTSLRHAVEPGQSVADHVAVTSFGPDAAVFRLYASDGVTGPDGAFDILPGGQAPTDGGAWVALGDVPGATREDDGSLTVELAPVATLLVPVTVAVPADATPGDHPAGVVAQVVPSTPQAVEVASRVGVRLHLRVPGELLARVEARDVHATWQPSWNPLAAGTVVVGYTLHNTGNVRAGADARVSAAGPLGALPSQARGAERELLPGQVRQAEVRVPLWGLLRARATVSVAATPVGDDEQVASAPTARAQAVVWAVPWTQALLVVLVALVVVVRVRWRRTSERRVQERIDAAVAAATASRRASAPTPAP</sequence>
<organism evidence="4 5">
    <name type="scientific">Cellulomonas marina</name>
    <dbReference type="NCBI Taxonomy" id="988821"/>
    <lineage>
        <taxon>Bacteria</taxon>
        <taxon>Bacillati</taxon>
        <taxon>Actinomycetota</taxon>
        <taxon>Actinomycetes</taxon>
        <taxon>Micrococcales</taxon>
        <taxon>Cellulomonadaceae</taxon>
        <taxon>Cellulomonas</taxon>
    </lineage>
</organism>
<keyword evidence="5" id="KW-1185">Reference proteome</keyword>
<evidence type="ECO:0000313" key="5">
    <source>
        <dbReference type="Proteomes" id="UP000199012"/>
    </source>
</evidence>
<name>A0A1I0VC06_9CELL</name>
<dbReference type="EMBL" id="FOKA01000001">
    <property type="protein sequence ID" value="SFA73583.1"/>
    <property type="molecule type" value="Genomic_DNA"/>
</dbReference>